<reference evidence="3" key="1">
    <citation type="submission" date="2023-10" db="EMBL/GenBank/DDBJ databases">
        <title>Genome assembly of Pristionchus species.</title>
        <authorList>
            <person name="Yoshida K."/>
            <person name="Sommer R.J."/>
        </authorList>
    </citation>
    <scope>NUCLEOTIDE SEQUENCE</scope>
    <source>
        <strain evidence="3">RS0144</strain>
    </source>
</reference>
<dbReference type="EMBL" id="BTSX01000002">
    <property type="protein sequence ID" value="GMS83395.1"/>
    <property type="molecule type" value="Genomic_DNA"/>
</dbReference>
<proteinExistence type="predicted"/>
<organism evidence="3 4">
    <name type="scientific">Pristionchus entomophagus</name>
    <dbReference type="NCBI Taxonomy" id="358040"/>
    <lineage>
        <taxon>Eukaryota</taxon>
        <taxon>Metazoa</taxon>
        <taxon>Ecdysozoa</taxon>
        <taxon>Nematoda</taxon>
        <taxon>Chromadorea</taxon>
        <taxon>Rhabditida</taxon>
        <taxon>Rhabditina</taxon>
        <taxon>Diplogasteromorpha</taxon>
        <taxon>Diplogasteroidea</taxon>
        <taxon>Neodiplogasteridae</taxon>
        <taxon>Pristionchus</taxon>
    </lineage>
</organism>
<feature type="region of interest" description="Disordered" evidence="1">
    <location>
        <begin position="1"/>
        <end position="57"/>
    </location>
</feature>
<evidence type="ECO:0000256" key="1">
    <source>
        <dbReference type="SAM" id="MobiDB-lite"/>
    </source>
</evidence>
<evidence type="ECO:0000313" key="2">
    <source>
        <dbReference type="EMBL" id="GMS83395.1"/>
    </source>
</evidence>
<sequence>DNIVRTEAEGRGRASRQKEQTEVGVEMTASPKKSNSGSCSPRHMEAGTQAGTPDKEEMQVLRGFDVNGDRVGLMLASPISSPSPKNNR</sequence>
<feature type="compositionally biased region" description="Basic and acidic residues" evidence="1">
    <location>
        <begin position="1"/>
        <end position="21"/>
    </location>
</feature>
<dbReference type="AlphaFoldDB" id="A0AAV5SJ64"/>
<evidence type="ECO:0000313" key="3">
    <source>
        <dbReference type="EMBL" id="GMS83396.1"/>
    </source>
</evidence>
<feature type="non-terminal residue" evidence="3">
    <location>
        <position position="1"/>
    </location>
</feature>
<dbReference type="EMBL" id="BTSX01000002">
    <property type="protein sequence ID" value="GMS83396.1"/>
    <property type="molecule type" value="Genomic_DNA"/>
</dbReference>
<name>A0AAV5SJ64_9BILA</name>
<protein>
    <submittedName>
        <fullName evidence="3">Uncharacterized protein</fullName>
    </submittedName>
</protein>
<keyword evidence="4" id="KW-1185">Reference proteome</keyword>
<accession>A0AAV5SJ64</accession>
<gene>
    <name evidence="2" type="ORF">PENTCL1PPCAC_5570</name>
    <name evidence="3" type="ORF">PENTCL1PPCAC_5571</name>
</gene>
<evidence type="ECO:0000313" key="4">
    <source>
        <dbReference type="Proteomes" id="UP001432027"/>
    </source>
</evidence>
<dbReference type="Proteomes" id="UP001432027">
    <property type="component" value="Unassembled WGS sequence"/>
</dbReference>
<comment type="caution">
    <text evidence="3">The sequence shown here is derived from an EMBL/GenBank/DDBJ whole genome shotgun (WGS) entry which is preliminary data.</text>
</comment>